<keyword evidence="3" id="KW-1185">Reference proteome</keyword>
<keyword evidence="1" id="KW-0175">Coiled coil</keyword>
<evidence type="ECO:0000256" key="1">
    <source>
        <dbReference type="SAM" id="Coils"/>
    </source>
</evidence>
<accession>A0AAD6V5M1</accession>
<reference evidence="2" key="1">
    <citation type="submission" date="2023-03" db="EMBL/GenBank/DDBJ databases">
        <title>Massive genome expansion in bonnet fungi (Mycena s.s.) driven by repeated elements and novel gene families across ecological guilds.</title>
        <authorList>
            <consortium name="Lawrence Berkeley National Laboratory"/>
            <person name="Harder C.B."/>
            <person name="Miyauchi S."/>
            <person name="Viragh M."/>
            <person name="Kuo A."/>
            <person name="Thoen E."/>
            <person name="Andreopoulos B."/>
            <person name="Lu D."/>
            <person name="Skrede I."/>
            <person name="Drula E."/>
            <person name="Henrissat B."/>
            <person name="Morin E."/>
            <person name="Kohler A."/>
            <person name="Barry K."/>
            <person name="LaButti K."/>
            <person name="Morin E."/>
            <person name="Salamov A."/>
            <person name="Lipzen A."/>
            <person name="Mereny Z."/>
            <person name="Hegedus B."/>
            <person name="Baldrian P."/>
            <person name="Stursova M."/>
            <person name="Weitz H."/>
            <person name="Taylor A."/>
            <person name="Grigoriev I.V."/>
            <person name="Nagy L.G."/>
            <person name="Martin F."/>
            <person name="Kauserud H."/>
        </authorList>
    </citation>
    <scope>NUCLEOTIDE SEQUENCE</scope>
    <source>
        <strain evidence="2">9144</strain>
    </source>
</reference>
<dbReference type="AlphaFoldDB" id="A0AAD6V5M1"/>
<comment type="caution">
    <text evidence="2">The sequence shown here is derived from an EMBL/GenBank/DDBJ whole genome shotgun (WGS) entry which is preliminary data.</text>
</comment>
<organism evidence="2 3">
    <name type="scientific">Mycena pura</name>
    <dbReference type="NCBI Taxonomy" id="153505"/>
    <lineage>
        <taxon>Eukaryota</taxon>
        <taxon>Fungi</taxon>
        <taxon>Dikarya</taxon>
        <taxon>Basidiomycota</taxon>
        <taxon>Agaricomycotina</taxon>
        <taxon>Agaricomycetes</taxon>
        <taxon>Agaricomycetidae</taxon>
        <taxon>Agaricales</taxon>
        <taxon>Marasmiineae</taxon>
        <taxon>Mycenaceae</taxon>
        <taxon>Mycena</taxon>
    </lineage>
</organism>
<gene>
    <name evidence="2" type="ORF">GGX14DRAFT_398964</name>
</gene>
<evidence type="ECO:0000313" key="2">
    <source>
        <dbReference type="EMBL" id="KAJ7203380.1"/>
    </source>
</evidence>
<evidence type="ECO:0000313" key="3">
    <source>
        <dbReference type="Proteomes" id="UP001219525"/>
    </source>
</evidence>
<proteinExistence type="predicted"/>
<sequence length="254" mass="27321">MAHNILSKSTAVATDITYQEASTQSRMKRVGEMLDISRAMQLSEENVRQMRLDRIEDARDHIRMAENTRREAEQKRDEAQAARIVRDIFTLGLGELDDWGGLNEAIDYADQLINGANANLSSCETGLAQAQANVNAINEELSSFNALRDVLGGFGPTLRAQADSMNALTQRILDLENHALDAGVFLSRLAGKASVLGVEHSAKQLAASVLAIEGLMGTGSTVTGVLVDNPDSLDAALQTIAQSAEEPSPADEMV</sequence>
<feature type="coiled-coil region" evidence="1">
    <location>
        <begin position="55"/>
        <end position="85"/>
    </location>
</feature>
<dbReference type="Proteomes" id="UP001219525">
    <property type="component" value="Unassembled WGS sequence"/>
</dbReference>
<name>A0AAD6V5M1_9AGAR</name>
<protein>
    <submittedName>
        <fullName evidence="2">Uncharacterized protein</fullName>
    </submittedName>
</protein>
<dbReference type="EMBL" id="JARJCW010000051">
    <property type="protein sequence ID" value="KAJ7203380.1"/>
    <property type="molecule type" value="Genomic_DNA"/>
</dbReference>